<keyword evidence="5 8" id="KW-0560">Oxidoreductase</keyword>
<dbReference type="Pfam" id="PF05201">
    <property type="entry name" value="GlutR_N"/>
    <property type="match status" value="1"/>
</dbReference>
<accession>A0ABW0I7C5</accession>
<dbReference type="PIRSF" id="PIRSF000445">
    <property type="entry name" value="4pyrrol_synth_GluRdtase"/>
    <property type="match status" value="1"/>
</dbReference>
<dbReference type="Proteomes" id="UP001596106">
    <property type="component" value="Unassembled WGS sequence"/>
</dbReference>
<dbReference type="Pfam" id="PF01488">
    <property type="entry name" value="Shikimate_DH"/>
    <property type="match status" value="1"/>
</dbReference>
<comment type="subunit">
    <text evidence="8">Homodimer.</text>
</comment>
<proteinExistence type="inferred from homology"/>
<dbReference type="HAMAP" id="MF_00087">
    <property type="entry name" value="Glu_tRNA_reductase"/>
    <property type="match status" value="1"/>
</dbReference>
<feature type="binding site" evidence="8">
    <location>
        <position position="122"/>
    </location>
    <ligand>
        <name>substrate</name>
    </ligand>
</feature>
<dbReference type="PANTHER" id="PTHR43013:SF1">
    <property type="entry name" value="GLUTAMYL-TRNA REDUCTASE"/>
    <property type="match status" value="1"/>
</dbReference>
<evidence type="ECO:0000259" key="10">
    <source>
        <dbReference type="Pfam" id="PF00745"/>
    </source>
</evidence>
<evidence type="ECO:0000256" key="4">
    <source>
        <dbReference type="ARBA" id="ARBA00022857"/>
    </source>
</evidence>
<protein>
    <recommendedName>
        <fullName evidence="3 8">Glutamyl-tRNA reductase</fullName>
        <shortName evidence="8">GluTR</shortName>
        <ecNumber evidence="3 8">1.2.1.70</ecNumber>
    </recommendedName>
</protein>
<evidence type="ECO:0000256" key="7">
    <source>
        <dbReference type="ARBA" id="ARBA00047464"/>
    </source>
</evidence>
<comment type="miscellaneous">
    <text evidence="8">During catalysis, the active site Cys acts as a nucleophile attacking the alpha-carbonyl group of tRNA-bound glutamate with the formation of a thioester intermediate between enzyme and glutamate, and the concomitant release of tRNA(Glu). The thioester intermediate is finally reduced by direct hydride transfer from NADPH, to form the product GSA.</text>
</comment>
<dbReference type="SUPFAM" id="SSF69075">
    <property type="entry name" value="Glutamyl tRNA-reductase dimerization domain"/>
    <property type="match status" value="1"/>
</dbReference>
<comment type="pathway">
    <text evidence="1 8 9">Porphyrin-containing compound metabolism; protoporphyrin-IX biosynthesis; 5-aminolevulinate from L-glutamyl-tRNA(Glu): step 1/2.</text>
</comment>
<dbReference type="GO" id="GO:0008883">
    <property type="term" value="F:glutamyl-tRNA reductase activity"/>
    <property type="evidence" value="ECO:0007669"/>
    <property type="project" value="UniProtKB-EC"/>
</dbReference>
<dbReference type="SUPFAM" id="SSF51735">
    <property type="entry name" value="NAD(P)-binding Rossmann-fold domains"/>
    <property type="match status" value="1"/>
</dbReference>
<dbReference type="InterPro" id="IPR036453">
    <property type="entry name" value="GluRdtase_dimer_dom_sf"/>
</dbReference>
<evidence type="ECO:0000313" key="14">
    <source>
        <dbReference type="Proteomes" id="UP001596106"/>
    </source>
</evidence>
<comment type="function">
    <text evidence="8">Catalyzes the NADPH-dependent reduction of glutamyl-tRNA(Glu) to glutamate 1-semialdehyde (GSA).</text>
</comment>
<gene>
    <name evidence="8 13" type="primary">hemA</name>
    <name evidence="13" type="ORF">ACFPMF_07620</name>
</gene>
<comment type="catalytic activity">
    <reaction evidence="7 8 9">
        <text>(S)-4-amino-5-oxopentanoate + tRNA(Glu) + NADP(+) = L-glutamyl-tRNA(Glu) + NADPH + H(+)</text>
        <dbReference type="Rhea" id="RHEA:12344"/>
        <dbReference type="Rhea" id="RHEA-COMP:9663"/>
        <dbReference type="Rhea" id="RHEA-COMP:9680"/>
        <dbReference type="ChEBI" id="CHEBI:15378"/>
        <dbReference type="ChEBI" id="CHEBI:57501"/>
        <dbReference type="ChEBI" id="CHEBI:57783"/>
        <dbReference type="ChEBI" id="CHEBI:58349"/>
        <dbReference type="ChEBI" id="CHEBI:78442"/>
        <dbReference type="ChEBI" id="CHEBI:78520"/>
        <dbReference type="EC" id="1.2.1.70"/>
    </reaction>
</comment>
<dbReference type="InterPro" id="IPR036291">
    <property type="entry name" value="NAD(P)-bd_dom_sf"/>
</dbReference>
<dbReference type="EC" id="1.2.1.70" evidence="3 8"/>
<evidence type="ECO:0000259" key="11">
    <source>
        <dbReference type="Pfam" id="PF01488"/>
    </source>
</evidence>
<evidence type="ECO:0000256" key="1">
    <source>
        <dbReference type="ARBA" id="ARBA00005059"/>
    </source>
</evidence>
<dbReference type="PANTHER" id="PTHR43013">
    <property type="entry name" value="GLUTAMYL-TRNA REDUCTASE"/>
    <property type="match status" value="1"/>
</dbReference>
<comment type="caution">
    <text evidence="13">The sequence shown here is derived from an EMBL/GenBank/DDBJ whole genome shotgun (WGS) entry which is preliminary data.</text>
</comment>
<comment type="similarity">
    <text evidence="2 8 9">Belongs to the glutamyl-tRNA reductase family.</text>
</comment>
<evidence type="ECO:0000256" key="5">
    <source>
        <dbReference type="ARBA" id="ARBA00023002"/>
    </source>
</evidence>
<feature type="site" description="Important for activity" evidence="8">
    <location>
        <position position="101"/>
    </location>
</feature>
<dbReference type="NCBIfam" id="TIGR01035">
    <property type="entry name" value="hemA"/>
    <property type="match status" value="1"/>
</dbReference>
<feature type="domain" description="Quinate/shikimate 5-dehydrogenase/glutamyl-tRNA reductase" evidence="11">
    <location>
        <begin position="195"/>
        <end position="314"/>
    </location>
</feature>
<feature type="binding site" evidence="8">
    <location>
        <begin position="116"/>
        <end position="118"/>
    </location>
    <ligand>
        <name>substrate</name>
    </ligand>
</feature>
<evidence type="ECO:0000256" key="8">
    <source>
        <dbReference type="HAMAP-Rule" id="MF_00087"/>
    </source>
</evidence>
<feature type="domain" description="Tetrapyrrole biosynthesis glutamyl-tRNA reductase dimerisation" evidence="10">
    <location>
        <begin position="330"/>
        <end position="426"/>
    </location>
</feature>
<dbReference type="Pfam" id="PF00745">
    <property type="entry name" value="GlutR_dimer"/>
    <property type="match status" value="1"/>
</dbReference>
<feature type="binding site" evidence="8">
    <location>
        <position position="111"/>
    </location>
    <ligand>
        <name>substrate</name>
    </ligand>
</feature>
<dbReference type="InterPro" id="IPR015896">
    <property type="entry name" value="4pyrrol_synth_GluRdtase_dimer"/>
</dbReference>
<feature type="binding site" evidence="8">
    <location>
        <begin position="202"/>
        <end position="207"/>
    </location>
    <ligand>
        <name>NADP(+)</name>
        <dbReference type="ChEBI" id="CHEBI:58349"/>
    </ligand>
</feature>
<comment type="domain">
    <text evidence="8">Possesses an unusual extended V-shaped dimeric structure with each monomer consisting of three distinct domains arranged along a curved 'spinal' alpha-helix. The N-terminal catalytic domain specifically recognizes the glutamate moiety of the substrate. The second domain is the NADPH-binding domain, and the third C-terminal domain is responsible for dimerization.</text>
</comment>
<dbReference type="RefSeq" id="WP_379842807.1">
    <property type="nucleotide sequence ID" value="NZ_JBHSMA010000002.1"/>
</dbReference>
<evidence type="ECO:0000256" key="9">
    <source>
        <dbReference type="RuleBase" id="RU000584"/>
    </source>
</evidence>
<dbReference type="InterPro" id="IPR036343">
    <property type="entry name" value="GluRdtase_N_sf"/>
</dbReference>
<keyword evidence="14" id="KW-1185">Reference proteome</keyword>
<evidence type="ECO:0000256" key="2">
    <source>
        <dbReference type="ARBA" id="ARBA00005916"/>
    </source>
</evidence>
<dbReference type="InterPro" id="IPR006151">
    <property type="entry name" value="Shikm_DH/Glu-tRNA_Rdtase"/>
</dbReference>
<dbReference type="EMBL" id="JBHSMA010000002">
    <property type="protein sequence ID" value="MFC5409168.1"/>
    <property type="molecule type" value="Genomic_DNA"/>
</dbReference>
<reference evidence="14" key="1">
    <citation type="journal article" date="2019" name="Int. J. Syst. Evol. Microbiol.">
        <title>The Global Catalogue of Microorganisms (GCM) 10K type strain sequencing project: providing services to taxonomists for standard genome sequencing and annotation.</title>
        <authorList>
            <consortium name="The Broad Institute Genomics Platform"/>
            <consortium name="The Broad Institute Genome Sequencing Center for Infectious Disease"/>
            <person name="Wu L."/>
            <person name="Ma J."/>
        </authorList>
    </citation>
    <scope>NUCLEOTIDE SEQUENCE [LARGE SCALE GENOMIC DNA]</scope>
    <source>
        <strain evidence="14">CCUG 55250</strain>
    </source>
</reference>
<feature type="domain" description="Glutamyl-tRNA reductase N-terminal" evidence="12">
    <location>
        <begin position="8"/>
        <end position="158"/>
    </location>
</feature>
<feature type="binding site" evidence="8">
    <location>
        <begin position="51"/>
        <end position="54"/>
    </location>
    <ligand>
        <name>substrate</name>
    </ligand>
</feature>
<feature type="active site" description="Nucleophile" evidence="8">
    <location>
        <position position="52"/>
    </location>
</feature>
<dbReference type="Gene3D" id="3.30.460.30">
    <property type="entry name" value="Glutamyl-tRNA reductase, N-terminal domain"/>
    <property type="match status" value="1"/>
</dbReference>
<evidence type="ECO:0000256" key="3">
    <source>
        <dbReference type="ARBA" id="ARBA00012970"/>
    </source>
</evidence>
<keyword evidence="6 8" id="KW-0627">Porphyrin biosynthesis</keyword>
<organism evidence="13 14">
    <name type="scientific">Larkinella bovis</name>
    <dbReference type="NCBI Taxonomy" id="683041"/>
    <lineage>
        <taxon>Bacteria</taxon>
        <taxon>Pseudomonadati</taxon>
        <taxon>Bacteroidota</taxon>
        <taxon>Cytophagia</taxon>
        <taxon>Cytophagales</taxon>
        <taxon>Spirosomataceae</taxon>
        <taxon>Larkinella</taxon>
    </lineage>
</organism>
<evidence type="ECO:0000256" key="6">
    <source>
        <dbReference type="ARBA" id="ARBA00023244"/>
    </source>
</evidence>
<evidence type="ECO:0000313" key="13">
    <source>
        <dbReference type="EMBL" id="MFC5409168.1"/>
    </source>
</evidence>
<dbReference type="InterPro" id="IPR015895">
    <property type="entry name" value="4pyrrol_synth_GluRdtase_N"/>
</dbReference>
<evidence type="ECO:0000259" key="12">
    <source>
        <dbReference type="Pfam" id="PF05201"/>
    </source>
</evidence>
<keyword evidence="4 8" id="KW-0521">NADP</keyword>
<dbReference type="Gene3D" id="3.40.50.720">
    <property type="entry name" value="NAD(P)-binding Rossmann-like Domain"/>
    <property type="match status" value="1"/>
</dbReference>
<sequence length="438" mass="48938">MHDFFKSISLSHKTAPLAVRELIALNEDESKGFLIKLRDFFGATESLVISTCNRTEVYYTSARNLNQEIARLLLAEKGITSTDDYLSYFHFFDTQATAVRHLFEVCTGLHSQVVGDMQIPNQVKQAYQWSADLDMAGPFLHRLMHTIFYTNKRVAQETSFRDGAASVSYAAVELIEELVGGASGCPHLAEQGSTGPTVLVIGLGEIGADICENLAARKMNRITICNRTRSKADVLAEKHGFRVADFANLTEEIAKADVIISSVLVEKPLVTAELLSGLNSLTFKYFFDLSVPRSIDVNVEQVPGVLLYNIDHIRNRADEALSRRMASIPQVEAIIDQSIGEFNDWSREMVVSPTINKFKNALEQIRKDEIARHLKNMTAEESEKVEKITRNIMQKIMKAPVLQLKAACKRGEADTLIDVLTDLFDLEKQPTDSPQSLH</sequence>
<name>A0ABW0I7C5_9BACT</name>
<dbReference type="InterPro" id="IPR000343">
    <property type="entry name" value="4pyrrol_synth_GluRdtase"/>
</dbReference>
<dbReference type="CDD" id="cd05213">
    <property type="entry name" value="NAD_bind_Glutamyl_tRNA_reduct"/>
    <property type="match status" value="1"/>
</dbReference>
<dbReference type="SUPFAM" id="SSF69742">
    <property type="entry name" value="Glutamyl tRNA-reductase catalytic, N-terminal domain"/>
    <property type="match status" value="1"/>
</dbReference>